<sequence>MSRIILLSGFETNRSATLFSFVVLRGCDTVAIPLLYPWYTLWVKEGYRNGIATVYQGYINPPQIQSKCGRKEKLITTSFLTD</sequence>
<evidence type="ECO:0000313" key="2">
    <source>
        <dbReference type="Proteomes" id="UP000183129"/>
    </source>
</evidence>
<dbReference type="EMBL" id="FONS01000006">
    <property type="protein sequence ID" value="SFF19826.1"/>
    <property type="molecule type" value="Genomic_DNA"/>
</dbReference>
<reference evidence="1 2" key="1">
    <citation type="submission" date="2016-10" db="EMBL/GenBank/DDBJ databases">
        <authorList>
            <person name="de Groot N.N."/>
        </authorList>
    </citation>
    <scope>NUCLEOTIDE SEQUENCE [LARGE SCALE GENOMIC DNA]</scope>
    <source>
        <strain evidence="1 2">ATCC 51969</strain>
    </source>
</reference>
<organism evidence="1 2">
    <name type="scientific">Pedobacter antarcticus</name>
    <dbReference type="NCBI Taxonomy" id="34086"/>
    <lineage>
        <taxon>Bacteria</taxon>
        <taxon>Pseudomonadati</taxon>
        <taxon>Bacteroidota</taxon>
        <taxon>Sphingobacteriia</taxon>
        <taxon>Sphingobacteriales</taxon>
        <taxon>Sphingobacteriaceae</taxon>
        <taxon>Pedobacter</taxon>
    </lineage>
</organism>
<name>A0A1I2GT43_9SPHI</name>
<dbReference type="STRING" id="34086.SAMN04488084_105145"/>
<dbReference type="Proteomes" id="UP000183129">
    <property type="component" value="Unassembled WGS sequence"/>
</dbReference>
<evidence type="ECO:0000313" key="1">
    <source>
        <dbReference type="EMBL" id="SFF19826.1"/>
    </source>
</evidence>
<protein>
    <submittedName>
        <fullName evidence="1">Uncharacterized protein</fullName>
    </submittedName>
</protein>
<dbReference type="AlphaFoldDB" id="A0A1I2GT43"/>
<proteinExistence type="predicted"/>
<accession>A0A1I2GT43</accession>
<gene>
    <name evidence="1" type="ORF">SAMN03003324_02797</name>
</gene>